<dbReference type="Proteomes" id="UP000265703">
    <property type="component" value="Unassembled WGS sequence"/>
</dbReference>
<evidence type="ECO:0000313" key="1">
    <source>
        <dbReference type="EMBL" id="RIA98059.1"/>
    </source>
</evidence>
<proteinExistence type="predicted"/>
<comment type="caution">
    <text evidence="1">The sequence shown here is derived from an EMBL/GenBank/DDBJ whole genome shotgun (WGS) entry which is preliminary data.</text>
</comment>
<sequence length="168" mass="19213">MYNKYLLDIDYDTACKVPYDNDPLLVAARARELNIHFLDGMGLMKLSVEDIAQKSKINDQQMIDSTTKYIWYSYIKSSQKEEFKTLASKANEINYNKRQINADNLDRICRINTPQITNDPIMDNFFQGTNNFYDDDDHNNNFESSILPSGSGYGTSSSFGSFGSFGNF</sequence>
<dbReference type="EMBL" id="QKYT01000021">
    <property type="protein sequence ID" value="RIA98059.1"/>
    <property type="molecule type" value="Genomic_DNA"/>
</dbReference>
<gene>
    <name evidence="1" type="ORF">C1645_801448</name>
</gene>
<dbReference type="OrthoDB" id="2313463at2759"/>
<protein>
    <submittedName>
        <fullName evidence="1">Uncharacterized protein</fullName>
    </submittedName>
</protein>
<keyword evidence="2" id="KW-1185">Reference proteome</keyword>
<reference evidence="1 2" key="1">
    <citation type="submission" date="2018-06" db="EMBL/GenBank/DDBJ databases">
        <title>Comparative genomics reveals the genomic features of Rhizophagus irregularis, R. cerebriforme, R. diaphanum and Gigaspora rosea, and their symbiotic lifestyle signature.</title>
        <authorList>
            <person name="Morin E."/>
            <person name="San Clemente H."/>
            <person name="Chen E.C.H."/>
            <person name="De La Providencia I."/>
            <person name="Hainaut M."/>
            <person name="Kuo A."/>
            <person name="Kohler A."/>
            <person name="Murat C."/>
            <person name="Tang N."/>
            <person name="Roy S."/>
            <person name="Loubradou J."/>
            <person name="Henrissat B."/>
            <person name="Grigoriev I.V."/>
            <person name="Corradi N."/>
            <person name="Roux C."/>
            <person name="Martin F.M."/>
        </authorList>
    </citation>
    <scope>NUCLEOTIDE SEQUENCE [LARGE SCALE GENOMIC DNA]</scope>
    <source>
        <strain evidence="1 2">DAOM 227022</strain>
    </source>
</reference>
<organism evidence="1 2">
    <name type="scientific">Glomus cerebriforme</name>
    <dbReference type="NCBI Taxonomy" id="658196"/>
    <lineage>
        <taxon>Eukaryota</taxon>
        <taxon>Fungi</taxon>
        <taxon>Fungi incertae sedis</taxon>
        <taxon>Mucoromycota</taxon>
        <taxon>Glomeromycotina</taxon>
        <taxon>Glomeromycetes</taxon>
        <taxon>Glomerales</taxon>
        <taxon>Glomeraceae</taxon>
        <taxon>Glomus</taxon>
    </lineage>
</organism>
<evidence type="ECO:0000313" key="2">
    <source>
        <dbReference type="Proteomes" id="UP000265703"/>
    </source>
</evidence>
<name>A0A397TKZ8_9GLOM</name>
<dbReference type="AlphaFoldDB" id="A0A397TKZ8"/>
<accession>A0A397TKZ8</accession>